<protein>
    <submittedName>
        <fullName evidence="6">Acid phosphatase</fullName>
    </submittedName>
</protein>
<dbReference type="GO" id="GO:0008252">
    <property type="term" value="F:nucleotidase activity"/>
    <property type="evidence" value="ECO:0007669"/>
    <property type="project" value="InterPro"/>
</dbReference>
<dbReference type="AlphaFoldDB" id="A0AAE0I3F4"/>
<keyword evidence="3" id="KW-0378">Hydrolase</keyword>
<evidence type="ECO:0000256" key="3">
    <source>
        <dbReference type="ARBA" id="ARBA00022801"/>
    </source>
</evidence>
<dbReference type="Proteomes" id="UP001286456">
    <property type="component" value="Unassembled WGS sequence"/>
</dbReference>
<dbReference type="PANTHER" id="PTHR30457">
    <property type="entry name" value="5'-NUCLEOTIDASE SURE"/>
    <property type="match status" value="1"/>
</dbReference>
<reference evidence="6" key="1">
    <citation type="journal article" date="2023" name="Mol. Phylogenet. Evol.">
        <title>Genome-scale phylogeny and comparative genomics of the fungal order Sordariales.</title>
        <authorList>
            <person name="Hensen N."/>
            <person name="Bonometti L."/>
            <person name="Westerberg I."/>
            <person name="Brannstrom I.O."/>
            <person name="Guillou S."/>
            <person name="Cros-Aarteil S."/>
            <person name="Calhoun S."/>
            <person name="Haridas S."/>
            <person name="Kuo A."/>
            <person name="Mondo S."/>
            <person name="Pangilinan J."/>
            <person name="Riley R."/>
            <person name="LaButti K."/>
            <person name="Andreopoulos B."/>
            <person name="Lipzen A."/>
            <person name="Chen C."/>
            <person name="Yan M."/>
            <person name="Daum C."/>
            <person name="Ng V."/>
            <person name="Clum A."/>
            <person name="Steindorff A."/>
            <person name="Ohm R.A."/>
            <person name="Martin F."/>
            <person name="Silar P."/>
            <person name="Natvig D.O."/>
            <person name="Lalanne C."/>
            <person name="Gautier V."/>
            <person name="Ament-Velasquez S.L."/>
            <person name="Kruys A."/>
            <person name="Hutchinson M.I."/>
            <person name="Powell A.J."/>
            <person name="Barry K."/>
            <person name="Miller A.N."/>
            <person name="Grigoriev I.V."/>
            <person name="Debuchy R."/>
            <person name="Gladieux P."/>
            <person name="Hiltunen Thoren M."/>
            <person name="Johannesson H."/>
        </authorList>
    </citation>
    <scope>NUCLEOTIDE SEQUENCE</scope>
    <source>
        <strain evidence="6">SMH4131-1</strain>
    </source>
</reference>
<keyword evidence="4" id="KW-0732">Signal</keyword>
<evidence type="ECO:0000259" key="5">
    <source>
        <dbReference type="Pfam" id="PF01975"/>
    </source>
</evidence>
<sequence>MHQSSLLAACLAFAPVVQGLNILITNDDGFGTSNIRELYKQMTALGHDCYIVASTSEQSDMGVQPLFTTSPQLLTDSEWGIVKAGSASIGTDPHDSHIWYYNGTPAAQVFVALDYVLPTFASFSTPDLVVSGPNSGWSVGPFLYSLSGTMGAVYAAIERDIPAVAFASGNSIPEPYFWVNSTTKVGLQDPATITARLAATFIQSLIDKAAGSRVLPEGYAVSVNLPYITSYTSDICTNPPFVMARMTNNESIVDKAIYDSKTGLFSYESINIAGGNQCIGGNCNLPGETDVLSSGCKSSVTVFTVDFDPRNNAVCFNVSDVTEIVPIVVQVNGTTPPLGGLGANASIIGNPPAAATSAPPFMPTITNIGMKTQWSLTGLILAMGVGAFCI</sequence>
<dbReference type="GO" id="GO:0046872">
    <property type="term" value="F:metal ion binding"/>
    <property type="evidence" value="ECO:0007669"/>
    <property type="project" value="UniProtKB-KW"/>
</dbReference>
<dbReference type="InterPro" id="IPR036523">
    <property type="entry name" value="SurE-like_sf"/>
</dbReference>
<feature type="domain" description="Survival protein SurE-like phosphatase/nucleotidase" evidence="5">
    <location>
        <begin position="22"/>
        <end position="229"/>
    </location>
</feature>
<evidence type="ECO:0000256" key="2">
    <source>
        <dbReference type="ARBA" id="ARBA00022723"/>
    </source>
</evidence>
<keyword evidence="2" id="KW-0479">Metal-binding</keyword>
<name>A0AAE0I3F4_9PEZI</name>
<dbReference type="Pfam" id="PF01975">
    <property type="entry name" value="SurE"/>
    <property type="match status" value="1"/>
</dbReference>
<dbReference type="EMBL" id="JAUEPO010000007">
    <property type="protein sequence ID" value="KAK3317549.1"/>
    <property type="molecule type" value="Genomic_DNA"/>
</dbReference>
<keyword evidence="7" id="KW-1185">Reference proteome</keyword>
<evidence type="ECO:0000256" key="1">
    <source>
        <dbReference type="ARBA" id="ARBA00011062"/>
    </source>
</evidence>
<reference evidence="6" key="2">
    <citation type="submission" date="2023-06" db="EMBL/GenBank/DDBJ databases">
        <authorList>
            <consortium name="Lawrence Berkeley National Laboratory"/>
            <person name="Haridas S."/>
            <person name="Hensen N."/>
            <person name="Bonometti L."/>
            <person name="Westerberg I."/>
            <person name="Brannstrom I.O."/>
            <person name="Guillou S."/>
            <person name="Cros-Aarteil S."/>
            <person name="Calhoun S."/>
            <person name="Kuo A."/>
            <person name="Mondo S."/>
            <person name="Pangilinan J."/>
            <person name="Riley R."/>
            <person name="Labutti K."/>
            <person name="Andreopoulos B."/>
            <person name="Lipzen A."/>
            <person name="Chen C."/>
            <person name="Yanf M."/>
            <person name="Daum C."/>
            <person name="Ng V."/>
            <person name="Clum A."/>
            <person name="Steindorff A."/>
            <person name="Ohm R."/>
            <person name="Martin F."/>
            <person name="Silar P."/>
            <person name="Natvig D."/>
            <person name="Lalanne C."/>
            <person name="Gautier V."/>
            <person name="Ament-Velasquez S.L."/>
            <person name="Kruys A."/>
            <person name="Hutchinson M.I."/>
            <person name="Powell A.J."/>
            <person name="Barry K."/>
            <person name="Miller A.N."/>
            <person name="Grigoriev I.V."/>
            <person name="Debuchy R."/>
            <person name="Gladieux P."/>
            <person name="Thoren M.H."/>
            <person name="Johannesson H."/>
        </authorList>
    </citation>
    <scope>NUCLEOTIDE SEQUENCE</scope>
    <source>
        <strain evidence="6">SMH4131-1</strain>
    </source>
</reference>
<dbReference type="InterPro" id="IPR002828">
    <property type="entry name" value="SurE-like_Pase/nucleotidase"/>
</dbReference>
<dbReference type="PANTHER" id="PTHR30457:SF0">
    <property type="entry name" value="PHOSPHATASE, PUTATIVE (AFU_ORTHOLOGUE AFUA_4G01070)-RELATED"/>
    <property type="match status" value="1"/>
</dbReference>
<evidence type="ECO:0000313" key="7">
    <source>
        <dbReference type="Proteomes" id="UP001286456"/>
    </source>
</evidence>
<comment type="similarity">
    <text evidence="1">Belongs to the SurE nucleotidase family.</text>
</comment>
<organism evidence="6 7">
    <name type="scientific">Cercophora scortea</name>
    <dbReference type="NCBI Taxonomy" id="314031"/>
    <lineage>
        <taxon>Eukaryota</taxon>
        <taxon>Fungi</taxon>
        <taxon>Dikarya</taxon>
        <taxon>Ascomycota</taxon>
        <taxon>Pezizomycotina</taxon>
        <taxon>Sordariomycetes</taxon>
        <taxon>Sordariomycetidae</taxon>
        <taxon>Sordariales</taxon>
        <taxon>Lasiosphaeriaceae</taxon>
        <taxon>Cercophora</taxon>
    </lineage>
</organism>
<dbReference type="InterPro" id="IPR030048">
    <property type="entry name" value="SurE"/>
</dbReference>
<comment type="caution">
    <text evidence="6">The sequence shown here is derived from an EMBL/GenBank/DDBJ whole genome shotgun (WGS) entry which is preliminary data.</text>
</comment>
<dbReference type="SUPFAM" id="SSF64167">
    <property type="entry name" value="SurE-like"/>
    <property type="match status" value="1"/>
</dbReference>
<proteinExistence type="inferred from homology"/>
<dbReference type="Gene3D" id="3.40.1210.10">
    <property type="entry name" value="Survival protein SurE-like phosphatase/nucleotidase"/>
    <property type="match status" value="1"/>
</dbReference>
<gene>
    <name evidence="6" type="ORF">B0T19DRAFT_469243</name>
</gene>
<evidence type="ECO:0000313" key="6">
    <source>
        <dbReference type="EMBL" id="KAK3317549.1"/>
    </source>
</evidence>
<evidence type="ECO:0000256" key="4">
    <source>
        <dbReference type="SAM" id="SignalP"/>
    </source>
</evidence>
<feature type="chain" id="PRO_5042131159" evidence="4">
    <location>
        <begin position="20"/>
        <end position="390"/>
    </location>
</feature>
<feature type="signal peptide" evidence="4">
    <location>
        <begin position="1"/>
        <end position="19"/>
    </location>
</feature>
<accession>A0AAE0I3F4</accession>